<dbReference type="InterPro" id="IPR000551">
    <property type="entry name" value="MerR-type_HTH_dom"/>
</dbReference>
<dbReference type="InterPro" id="IPR009061">
    <property type="entry name" value="DNA-bd_dom_put_sf"/>
</dbReference>
<dbReference type="CDD" id="cd04780">
    <property type="entry name" value="HTH_MerR-like_sg5"/>
    <property type="match status" value="1"/>
</dbReference>
<dbReference type="GO" id="GO:0003700">
    <property type="term" value="F:DNA-binding transcription factor activity"/>
    <property type="evidence" value="ECO:0007669"/>
    <property type="project" value="InterPro"/>
</dbReference>
<keyword evidence="7" id="KW-1185">Reference proteome</keyword>
<dbReference type="InterPro" id="IPR047057">
    <property type="entry name" value="MerR_fam"/>
</dbReference>
<dbReference type="Proteomes" id="UP000557204">
    <property type="component" value="Unassembled WGS sequence"/>
</dbReference>
<evidence type="ECO:0000256" key="4">
    <source>
        <dbReference type="ARBA" id="ARBA00023163"/>
    </source>
</evidence>
<evidence type="ECO:0000259" key="5">
    <source>
        <dbReference type="PROSITE" id="PS50937"/>
    </source>
</evidence>
<dbReference type="PANTHER" id="PTHR30204">
    <property type="entry name" value="REDOX-CYCLING DRUG-SENSING TRANSCRIPTIONAL ACTIVATOR SOXR"/>
    <property type="match status" value="1"/>
</dbReference>
<proteinExistence type="predicted"/>
<dbReference type="SUPFAM" id="SSF46955">
    <property type="entry name" value="Putative DNA-binding domain"/>
    <property type="match status" value="1"/>
</dbReference>
<evidence type="ECO:0000313" key="7">
    <source>
        <dbReference type="Proteomes" id="UP000557204"/>
    </source>
</evidence>
<dbReference type="EMBL" id="JABFAJ010000003">
    <property type="protein sequence ID" value="NNU26350.1"/>
    <property type="molecule type" value="Genomic_DNA"/>
</dbReference>
<dbReference type="PROSITE" id="PS50937">
    <property type="entry name" value="HTH_MERR_2"/>
    <property type="match status" value="1"/>
</dbReference>
<keyword evidence="2" id="KW-0805">Transcription regulation</keyword>
<evidence type="ECO:0000256" key="3">
    <source>
        <dbReference type="ARBA" id="ARBA00023125"/>
    </source>
</evidence>
<gene>
    <name evidence="6" type="ORF">HLI28_02165</name>
</gene>
<dbReference type="PRINTS" id="PR00040">
    <property type="entry name" value="HTHMERR"/>
</dbReference>
<name>A0A849K251_9MICO</name>
<dbReference type="GO" id="GO:0003677">
    <property type="term" value="F:DNA binding"/>
    <property type="evidence" value="ECO:0007669"/>
    <property type="project" value="UniProtKB-KW"/>
</dbReference>
<feature type="domain" description="HTH merR-type" evidence="5">
    <location>
        <begin position="1"/>
        <end position="70"/>
    </location>
</feature>
<evidence type="ECO:0000313" key="6">
    <source>
        <dbReference type="EMBL" id="NNU26350.1"/>
    </source>
</evidence>
<dbReference type="AlphaFoldDB" id="A0A849K251"/>
<dbReference type="SMART" id="SM00422">
    <property type="entry name" value="HTH_MERR"/>
    <property type="match status" value="1"/>
</dbReference>
<dbReference type="PANTHER" id="PTHR30204:SF69">
    <property type="entry name" value="MERR-FAMILY TRANSCRIPTIONAL REGULATOR"/>
    <property type="match status" value="1"/>
</dbReference>
<evidence type="ECO:0000256" key="2">
    <source>
        <dbReference type="ARBA" id="ARBA00023015"/>
    </source>
</evidence>
<organism evidence="6 7">
    <name type="scientific">Isoptericola sediminis</name>
    <dbReference type="NCBI Taxonomy" id="2733572"/>
    <lineage>
        <taxon>Bacteria</taxon>
        <taxon>Bacillati</taxon>
        <taxon>Actinomycetota</taxon>
        <taxon>Actinomycetes</taxon>
        <taxon>Micrococcales</taxon>
        <taxon>Promicromonosporaceae</taxon>
        <taxon>Isoptericola</taxon>
    </lineage>
</organism>
<evidence type="ECO:0000256" key="1">
    <source>
        <dbReference type="ARBA" id="ARBA00022491"/>
    </source>
</evidence>
<dbReference type="Gene3D" id="1.10.1660.10">
    <property type="match status" value="1"/>
</dbReference>
<reference evidence="6 7" key="1">
    <citation type="submission" date="2020-05" db="EMBL/GenBank/DDBJ databases">
        <title>Genome sequence of Isoptericola sp. JC619 isolated from Chilika lagoon, India.</title>
        <authorList>
            <person name="Kumar D."/>
            <person name="Appam K."/>
            <person name="Gandham S."/>
            <person name="Uppada J."/>
            <person name="Sasikala C."/>
            <person name="Venkata Ramana C."/>
        </authorList>
    </citation>
    <scope>NUCLEOTIDE SEQUENCE [LARGE SCALE GENOMIC DNA]</scope>
    <source>
        <strain evidence="6 7">JC619</strain>
    </source>
</reference>
<keyword evidence="1" id="KW-0678">Repressor</keyword>
<sequence>MRISGLAERTGVPVATIKYYLREGLVPAGEATSRTQASYGDRHVDRVRLVRALTESGGLSLAGVRDVLAALDDPPASRHALLGAAQGALLADESADVADDAVGEGVRRRAAAVVAARGWYDDPVLTARLAVQLRDAERAGVPVGDEHLEVLCDAAERVARADLATVPAAPAAAMRQVVVGTLLTDAVLLTLRRFAQQQESGRDEGADGQSVG</sequence>
<keyword evidence="4" id="KW-0804">Transcription</keyword>
<comment type="caution">
    <text evidence="6">The sequence shown here is derived from an EMBL/GenBank/DDBJ whole genome shotgun (WGS) entry which is preliminary data.</text>
</comment>
<protein>
    <submittedName>
        <fullName evidence="6">MerR family transcriptional regulator</fullName>
    </submittedName>
</protein>
<accession>A0A849K251</accession>
<keyword evidence="3" id="KW-0238">DNA-binding</keyword>
<dbReference type="Pfam" id="PF13411">
    <property type="entry name" value="MerR_1"/>
    <property type="match status" value="1"/>
</dbReference>